<protein>
    <submittedName>
        <fullName evidence="4">Fructose-bisphosphate aldolase</fullName>
    </submittedName>
</protein>
<evidence type="ECO:0000313" key="5">
    <source>
        <dbReference type="Proteomes" id="UP000625210"/>
    </source>
</evidence>
<feature type="active site" description="Proton donor" evidence="1">
    <location>
        <position position="82"/>
    </location>
</feature>
<accession>A0A8J2Y9N7</accession>
<keyword evidence="3" id="KW-0479">Metal-binding</keyword>
<keyword evidence="3" id="KW-0862">Zinc</keyword>
<feature type="binding site" evidence="2">
    <location>
        <begin position="207"/>
        <end position="209"/>
    </location>
    <ligand>
        <name>dihydroxyacetone phosphate</name>
        <dbReference type="ChEBI" id="CHEBI:57642"/>
    </ligand>
</feature>
<dbReference type="SUPFAM" id="SSF51569">
    <property type="entry name" value="Aldolase"/>
    <property type="match status" value="1"/>
</dbReference>
<feature type="binding site" evidence="3">
    <location>
        <position position="206"/>
    </location>
    <ligand>
        <name>Zn(2+)</name>
        <dbReference type="ChEBI" id="CHEBI:29105"/>
        <label>1</label>
        <note>catalytic</note>
    </ligand>
</feature>
<feature type="binding site" evidence="2">
    <location>
        <position position="179"/>
    </location>
    <ligand>
        <name>dihydroxyacetone phosphate</name>
        <dbReference type="ChEBI" id="CHEBI:57642"/>
    </ligand>
</feature>
<proteinExistence type="predicted"/>
<gene>
    <name evidence="4" type="ORF">GCM10011571_30690</name>
</gene>
<keyword evidence="5" id="KW-1185">Reference proteome</keyword>
<dbReference type="PANTHER" id="PTHR30304">
    <property type="entry name" value="D-TAGATOSE-1,6-BISPHOSPHATE ALDOLASE"/>
    <property type="match status" value="1"/>
</dbReference>
<comment type="caution">
    <text evidence="4">The sequence shown here is derived from an EMBL/GenBank/DDBJ whole genome shotgun (WGS) entry which is preliminary data.</text>
</comment>
<dbReference type="GO" id="GO:0005975">
    <property type="term" value="P:carbohydrate metabolic process"/>
    <property type="evidence" value="ECO:0007669"/>
    <property type="project" value="InterPro"/>
</dbReference>
<dbReference type="NCBIfam" id="TIGR00167">
    <property type="entry name" value="cbbA"/>
    <property type="match status" value="1"/>
</dbReference>
<dbReference type="PANTHER" id="PTHR30304:SF0">
    <property type="entry name" value="D-TAGATOSE-1,6-BISPHOSPHATE ALDOLASE SUBUNIT GATY-RELATED"/>
    <property type="match status" value="1"/>
</dbReference>
<sequence length="296" mass="31631">MPLVSSREMLLEAYTLHTAVAAFAAHHWDGITAVIEAAEEMAAPIILQTTPATVRLMGADTIAAMVRIAAEKTAVPVALHLDHGNSFETVMHCLRAGYTSIMVDGSHLALEENIALTRRVVEAAHAVGVPVEGELGTIGGAGDTTDNDAPGFTDPETAEHFVRETGIDFLAPAFGTAHGHYVQEVRLDFSLLAAIHQRTQVPLVMHGASGVPISSLRRALQHGISKVNVSTELKDAFRKALCQHLVNHPQENDPRRFFRPAREAVKAAARELLAAVSISPTTKATLTPPAMDGISE</sequence>
<evidence type="ECO:0000256" key="3">
    <source>
        <dbReference type="PIRSR" id="PIRSR001359-3"/>
    </source>
</evidence>
<feature type="binding site" evidence="3">
    <location>
        <position position="178"/>
    </location>
    <ligand>
        <name>Zn(2+)</name>
        <dbReference type="ChEBI" id="CHEBI:29105"/>
        <label>1</label>
        <note>catalytic</note>
    </ligand>
</feature>
<evidence type="ECO:0000256" key="1">
    <source>
        <dbReference type="PIRSR" id="PIRSR001359-1"/>
    </source>
</evidence>
<feature type="binding site" evidence="3">
    <location>
        <position position="83"/>
    </location>
    <ligand>
        <name>Zn(2+)</name>
        <dbReference type="ChEBI" id="CHEBI:29105"/>
        <label>1</label>
        <note>catalytic</note>
    </ligand>
</feature>
<dbReference type="PROSITE" id="PS00602">
    <property type="entry name" value="ALDOLASE_CLASS_II_1"/>
    <property type="match status" value="1"/>
</dbReference>
<dbReference type="InterPro" id="IPR013785">
    <property type="entry name" value="Aldolase_TIM"/>
</dbReference>
<evidence type="ECO:0000313" key="4">
    <source>
        <dbReference type="EMBL" id="GGE26358.1"/>
    </source>
</evidence>
<dbReference type="Proteomes" id="UP000625210">
    <property type="component" value="Unassembled WGS sequence"/>
</dbReference>
<dbReference type="InterPro" id="IPR050246">
    <property type="entry name" value="Class_II_FBP_aldolase"/>
</dbReference>
<dbReference type="Pfam" id="PF01116">
    <property type="entry name" value="F_bP_aldolase"/>
    <property type="match status" value="1"/>
</dbReference>
<dbReference type="GO" id="GO:0016832">
    <property type="term" value="F:aldehyde-lyase activity"/>
    <property type="evidence" value="ECO:0007669"/>
    <property type="project" value="InterPro"/>
</dbReference>
<feature type="binding site" evidence="2">
    <location>
        <begin position="228"/>
        <end position="231"/>
    </location>
    <ligand>
        <name>dihydroxyacetone phosphate</name>
        <dbReference type="ChEBI" id="CHEBI:57642"/>
    </ligand>
</feature>
<comment type="cofactor">
    <cofactor evidence="3">
        <name>Zn(2+)</name>
        <dbReference type="ChEBI" id="CHEBI:29105"/>
    </cofactor>
    <text evidence="3">Binds 2 Zn(2+) ions per subunit. One is catalytic and the other provides a structural contribution.</text>
</comment>
<dbReference type="PIRSF" id="PIRSF001359">
    <property type="entry name" value="F_bP_aldolase_II"/>
    <property type="match status" value="1"/>
</dbReference>
<feature type="binding site" evidence="3">
    <location>
        <position position="104"/>
    </location>
    <ligand>
        <name>Zn(2+)</name>
        <dbReference type="ChEBI" id="CHEBI:29105"/>
        <label>2</label>
    </ligand>
</feature>
<dbReference type="EMBL" id="BMHQ01000012">
    <property type="protein sequence ID" value="GGE26358.1"/>
    <property type="molecule type" value="Genomic_DNA"/>
</dbReference>
<reference evidence="4" key="2">
    <citation type="submission" date="2020-09" db="EMBL/GenBank/DDBJ databases">
        <authorList>
            <person name="Sun Q."/>
            <person name="Zhou Y."/>
        </authorList>
    </citation>
    <scope>NUCLEOTIDE SEQUENCE</scope>
    <source>
        <strain evidence="4">CGMCC 1.15179</strain>
    </source>
</reference>
<organism evidence="4 5">
    <name type="scientific">Marinithermofilum abyssi</name>
    <dbReference type="NCBI Taxonomy" id="1571185"/>
    <lineage>
        <taxon>Bacteria</taxon>
        <taxon>Bacillati</taxon>
        <taxon>Bacillota</taxon>
        <taxon>Bacilli</taxon>
        <taxon>Bacillales</taxon>
        <taxon>Thermoactinomycetaceae</taxon>
        <taxon>Marinithermofilum</taxon>
    </lineage>
</organism>
<dbReference type="Gene3D" id="3.20.20.70">
    <property type="entry name" value="Aldolase class I"/>
    <property type="match status" value="1"/>
</dbReference>
<dbReference type="CDD" id="cd00947">
    <property type="entry name" value="TBP_aldolase_IIB"/>
    <property type="match status" value="1"/>
</dbReference>
<evidence type="ECO:0000256" key="2">
    <source>
        <dbReference type="PIRSR" id="PIRSR001359-2"/>
    </source>
</evidence>
<dbReference type="AlphaFoldDB" id="A0A8J2Y9N7"/>
<dbReference type="InterPro" id="IPR000771">
    <property type="entry name" value="FBA_II"/>
</dbReference>
<name>A0A8J2Y9N7_9BACL</name>
<feature type="binding site" evidence="3">
    <location>
        <position position="134"/>
    </location>
    <ligand>
        <name>Zn(2+)</name>
        <dbReference type="ChEBI" id="CHEBI:29105"/>
        <label>2</label>
    </ligand>
</feature>
<reference evidence="4" key="1">
    <citation type="journal article" date="2014" name="Int. J. Syst. Evol. Microbiol.">
        <title>Complete genome sequence of Corynebacterium casei LMG S-19264T (=DSM 44701T), isolated from a smear-ripened cheese.</title>
        <authorList>
            <consortium name="US DOE Joint Genome Institute (JGI-PGF)"/>
            <person name="Walter F."/>
            <person name="Albersmeier A."/>
            <person name="Kalinowski J."/>
            <person name="Ruckert C."/>
        </authorList>
    </citation>
    <scope>NUCLEOTIDE SEQUENCE</scope>
    <source>
        <strain evidence="4">CGMCC 1.15179</strain>
    </source>
</reference>
<dbReference type="GO" id="GO:0008270">
    <property type="term" value="F:zinc ion binding"/>
    <property type="evidence" value="ECO:0007669"/>
    <property type="project" value="InterPro"/>
</dbReference>
<dbReference type="RefSeq" id="WP_188648767.1">
    <property type="nucleotide sequence ID" value="NZ_BMHQ01000012.1"/>
</dbReference>